<keyword evidence="1 2" id="KW-0344">Guanine-nucleotide releasing factor</keyword>
<dbReference type="InterPro" id="IPR038937">
    <property type="entry name" value="RopGEF"/>
</dbReference>
<evidence type="ECO:0000313" key="6">
    <source>
        <dbReference type="Proteomes" id="UP001497512"/>
    </source>
</evidence>
<reference evidence="5" key="1">
    <citation type="submission" date="2024-02" db="EMBL/GenBank/DDBJ databases">
        <authorList>
            <consortium name="ELIXIR-Norway"/>
            <consortium name="Elixir Norway"/>
        </authorList>
    </citation>
    <scope>NUCLEOTIDE SEQUENCE</scope>
</reference>
<dbReference type="EMBL" id="OZ019900">
    <property type="protein sequence ID" value="CAK9234848.1"/>
    <property type="molecule type" value="Genomic_DNA"/>
</dbReference>
<feature type="region of interest" description="Disordered" evidence="3">
    <location>
        <begin position="93"/>
        <end position="143"/>
    </location>
</feature>
<dbReference type="PANTHER" id="PTHR33101">
    <property type="entry name" value="ROP GUANINE NUCLEOTIDE EXCHANGE FACTOR 1"/>
    <property type="match status" value="1"/>
</dbReference>
<dbReference type="PANTHER" id="PTHR33101:SF6">
    <property type="entry name" value="ROP GUANINE NUCLEOTIDE EXCHANGE FACTOR 1"/>
    <property type="match status" value="1"/>
</dbReference>
<dbReference type="Gene3D" id="1.20.58.2010">
    <property type="entry name" value="PRONE domain, subdomain 1"/>
    <property type="match status" value="2"/>
</dbReference>
<accession>A0ABP0V3C8</accession>
<keyword evidence="6" id="KW-1185">Reference proteome</keyword>
<organism evidence="5 6">
    <name type="scientific">Sphagnum troendelagicum</name>
    <dbReference type="NCBI Taxonomy" id="128251"/>
    <lineage>
        <taxon>Eukaryota</taxon>
        <taxon>Viridiplantae</taxon>
        <taxon>Streptophyta</taxon>
        <taxon>Embryophyta</taxon>
        <taxon>Bryophyta</taxon>
        <taxon>Sphagnophytina</taxon>
        <taxon>Sphagnopsida</taxon>
        <taxon>Sphagnales</taxon>
        <taxon>Sphagnaceae</taxon>
        <taxon>Sphagnum</taxon>
    </lineage>
</organism>
<feature type="compositionally biased region" description="Low complexity" evidence="3">
    <location>
        <begin position="95"/>
        <end position="111"/>
    </location>
</feature>
<sequence length="657" mass="72778">MKHVGAQQQQGMGSKDFMGRMRAGLHGRMPTATTVDDRYEHRRRSIDGGSSISSITTTISTADGLLISEQMLLLGDGDTSSFRHNTQVAEDALVSSSSTSTSTSSSSDGSSPPLGWPLGRADHPSGEPSPSSSELNRSRDPFMWEQKREKRQTVLSEVELMKERFAKLLLGDDMSGGAKGVCTALAISNAITNLSASLFGELQRLEPLAEDRRTRWRREMEWLLSVSDHIVELVPSWQTFPDGSTLEVMVSQPRSDLHLNLPALRKLDTMLLDSLDGYTETEFWYVDRGIEMAERDTREGPKLSLQRQEEKWWLPTPKVPVNGLSEEARRKLQHQRECMSQILKAAMSINGQVLSEMEVPEAYWDSLPKNGKASLGDTLYKGLSSENFSAAQFLSTLDLSSEHGQLEIADRLETALLIWQRKIQTKQSNPASKSSWGIMKDFVADENKREQIADRAESLLLCLKQRFPGLTQTALDMNKIQYNRDVGQSILESYSRVLESLASTIIARIDDVLYADNLVRMSSTFPAVPPSAKSGTTTTRQLKRTNGVYAVQLPNVGNPHTTTHYVSPNTSPTVNANLTLKTTPQNDVTEGTILIQGPHFNQVLADFLSSEKLEAAAEAKQKQEGLVKIPPDATTNVWSYAGKLENSNALHSPPSRD</sequence>
<protein>
    <recommendedName>
        <fullName evidence="4">PRONE domain-containing protein</fullName>
    </recommendedName>
</protein>
<dbReference type="InterPro" id="IPR005512">
    <property type="entry name" value="PRONE_dom"/>
</dbReference>
<name>A0ABP0V3C8_9BRYO</name>
<feature type="domain" description="PRONE" evidence="4">
    <location>
        <begin position="148"/>
        <end position="526"/>
    </location>
</feature>
<dbReference type="PROSITE" id="PS51334">
    <property type="entry name" value="PRONE"/>
    <property type="match status" value="1"/>
</dbReference>
<feature type="region of interest" description="Disordered" evidence="3">
    <location>
        <begin position="30"/>
        <end position="54"/>
    </location>
</feature>
<evidence type="ECO:0000256" key="2">
    <source>
        <dbReference type="PROSITE-ProRule" id="PRU00663"/>
    </source>
</evidence>
<dbReference type="Proteomes" id="UP001497512">
    <property type="component" value="Chromosome 8"/>
</dbReference>
<evidence type="ECO:0000256" key="1">
    <source>
        <dbReference type="ARBA" id="ARBA00022658"/>
    </source>
</evidence>
<evidence type="ECO:0000259" key="4">
    <source>
        <dbReference type="PROSITE" id="PS51334"/>
    </source>
</evidence>
<dbReference type="Pfam" id="PF03759">
    <property type="entry name" value="PRONE"/>
    <property type="match status" value="1"/>
</dbReference>
<evidence type="ECO:0000256" key="3">
    <source>
        <dbReference type="SAM" id="MobiDB-lite"/>
    </source>
</evidence>
<proteinExistence type="predicted"/>
<gene>
    <name evidence="5" type="ORF">CSSPTR1EN2_LOCUS22422</name>
</gene>
<evidence type="ECO:0000313" key="5">
    <source>
        <dbReference type="EMBL" id="CAK9234848.1"/>
    </source>
</evidence>